<evidence type="ECO:0000313" key="10">
    <source>
        <dbReference type="Proteomes" id="UP001367508"/>
    </source>
</evidence>
<comment type="subcellular location">
    <subcellularLocation>
        <location evidence="1">Membrane</location>
        <topology evidence="1">Single-pass membrane protein</topology>
    </subcellularLocation>
</comment>
<dbReference type="AlphaFoldDB" id="A0AAN9LMN5"/>
<comment type="caution">
    <text evidence="9">The sequence shown here is derived from an EMBL/GenBank/DDBJ whole genome shotgun (WGS) entry which is preliminary data.</text>
</comment>
<comment type="similarity">
    <text evidence="2 8">Belongs to the glycosyltransferase 92 family.</text>
</comment>
<keyword evidence="3 8" id="KW-0328">Glycosyltransferase</keyword>
<feature type="transmembrane region" description="Helical" evidence="8">
    <location>
        <begin position="12"/>
        <end position="35"/>
    </location>
</feature>
<name>A0AAN9LMN5_CANGL</name>
<dbReference type="GO" id="GO:0016757">
    <property type="term" value="F:glycosyltransferase activity"/>
    <property type="evidence" value="ECO:0007669"/>
    <property type="project" value="UniProtKB-UniRule"/>
</dbReference>
<evidence type="ECO:0000256" key="3">
    <source>
        <dbReference type="ARBA" id="ARBA00022676"/>
    </source>
</evidence>
<dbReference type="EMBL" id="JAYMYQ010000004">
    <property type="protein sequence ID" value="KAK7338441.1"/>
    <property type="molecule type" value="Genomic_DNA"/>
</dbReference>
<evidence type="ECO:0000256" key="1">
    <source>
        <dbReference type="ARBA" id="ARBA00004167"/>
    </source>
</evidence>
<dbReference type="PANTHER" id="PTHR21461:SF55">
    <property type="entry name" value="GLYCOSYLTRANSFERASE FAMILY 92 PROTEIN"/>
    <property type="match status" value="1"/>
</dbReference>
<dbReference type="GO" id="GO:0005737">
    <property type="term" value="C:cytoplasm"/>
    <property type="evidence" value="ECO:0007669"/>
    <property type="project" value="TreeGrafter"/>
</dbReference>
<evidence type="ECO:0000256" key="2">
    <source>
        <dbReference type="ARBA" id="ARBA00007647"/>
    </source>
</evidence>
<evidence type="ECO:0000313" key="9">
    <source>
        <dbReference type="EMBL" id="KAK7338441.1"/>
    </source>
</evidence>
<keyword evidence="6 8" id="KW-1133">Transmembrane helix</keyword>
<evidence type="ECO:0000256" key="5">
    <source>
        <dbReference type="ARBA" id="ARBA00022692"/>
    </source>
</evidence>
<dbReference type="PANTHER" id="PTHR21461">
    <property type="entry name" value="GLYCOSYLTRANSFERASE FAMILY 92 PROTEIN"/>
    <property type="match status" value="1"/>
</dbReference>
<gene>
    <name evidence="9" type="ORF">VNO77_19051</name>
</gene>
<keyword evidence="7 8" id="KW-0472">Membrane</keyword>
<organism evidence="9 10">
    <name type="scientific">Canavalia gladiata</name>
    <name type="common">Sword bean</name>
    <name type="synonym">Dolichos gladiatus</name>
    <dbReference type="NCBI Taxonomy" id="3824"/>
    <lineage>
        <taxon>Eukaryota</taxon>
        <taxon>Viridiplantae</taxon>
        <taxon>Streptophyta</taxon>
        <taxon>Embryophyta</taxon>
        <taxon>Tracheophyta</taxon>
        <taxon>Spermatophyta</taxon>
        <taxon>Magnoliopsida</taxon>
        <taxon>eudicotyledons</taxon>
        <taxon>Gunneridae</taxon>
        <taxon>Pentapetalae</taxon>
        <taxon>rosids</taxon>
        <taxon>fabids</taxon>
        <taxon>Fabales</taxon>
        <taxon>Fabaceae</taxon>
        <taxon>Papilionoideae</taxon>
        <taxon>50 kb inversion clade</taxon>
        <taxon>NPAAA clade</taxon>
        <taxon>indigoferoid/millettioid clade</taxon>
        <taxon>Phaseoleae</taxon>
        <taxon>Canavalia</taxon>
    </lineage>
</organism>
<keyword evidence="10" id="KW-1185">Reference proteome</keyword>
<keyword evidence="5 8" id="KW-0812">Transmembrane</keyword>
<evidence type="ECO:0000256" key="8">
    <source>
        <dbReference type="RuleBase" id="RU366017"/>
    </source>
</evidence>
<dbReference type="Proteomes" id="UP001367508">
    <property type="component" value="Unassembled WGS sequence"/>
</dbReference>
<protein>
    <recommendedName>
        <fullName evidence="8">Glycosyltransferase family 92 protein</fullName>
        <ecNumber evidence="8">2.4.1.-</ecNumber>
    </recommendedName>
</protein>
<evidence type="ECO:0000256" key="4">
    <source>
        <dbReference type="ARBA" id="ARBA00022679"/>
    </source>
</evidence>
<evidence type="ECO:0000256" key="6">
    <source>
        <dbReference type="ARBA" id="ARBA00022989"/>
    </source>
</evidence>
<reference evidence="9 10" key="1">
    <citation type="submission" date="2024-01" db="EMBL/GenBank/DDBJ databases">
        <title>The genomes of 5 underutilized Papilionoideae crops provide insights into root nodulation and disease resistanc.</title>
        <authorList>
            <person name="Jiang F."/>
        </authorList>
    </citation>
    <scope>NUCLEOTIDE SEQUENCE [LARGE SCALE GENOMIC DNA]</scope>
    <source>
        <strain evidence="9">LVBAO_FW01</strain>
        <tissue evidence="9">Leaves</tissue>
    </source>
</reference>
<sequence>MKDRRKRNHVVSWSTFFWCTVFVVFSSILLTTFTFSPFRPFHLSPLLKGRTPMVESKIHDQSRPPTITIREMVLLPDEALIFLNYPPSFHFYNKRDLNCVYFSANSTRSKPKLTEPPIQLHLARFREQIVRCPLPPLGNTISLLIRSKGVIETNESLIYKWEPLVYEALLDHDNTTIVFVKGLNLRPERLAEPSRFQCLYGWDFKNPKLSLKSKVISAAQEIIRCKTPKSILNGRAQTHGPNQTHSIKVSIQLQDKIVFPSIARPGLQSQLKKIKRKTHELCVCTMLHNQARFMKEWVMYHTKIGVQRWFIYDNNSDDDIHNVITFLRSIGYNITQHLWPWVKAQEAGFAHCALRARASCKWVGFIDVDEFFNVKVKGGLRRVIRQYDRLGDNVREIRTPCYSFGPSGLREIPKEGVMVGYTCRLRERERHKSIVRPEALNKSLINVVHHFHLRAPFVAVNVDRGEMMINHYKYQVWNVFKEKFYRRVATYVTDWQEEQNVGSKDRVPGLGTQAIEPPDWANRFCEVTDMWLRNSVLRNFVDRRTRLLPWQPEFEQYFRKKRRRKFKRPLMI</sequence>
<proteinExistence type="inferred from homology"/>
<accession>A0AAN9LMN5</accession>
<evidence type="ECO:0000256" key="7">
    <source>
        <dbReference type="ARBA" id="ARBA00023136"/>
    </source>
</evidence>
<keyword evidence="4 8" id="KW-0808">Transferase</keyword>
<dbReference type="GO" id="GO:0016020">
    <property type="term" value="C:membrane"/>
    <property type="evidence" value="ECO:0007669"/>
    <property type="project" value="UniProtKB-SubCell"/>
</dbReference>
<dbReference type="EC" id="2.4.1.-" evidence="8"/>
<dbReference type="InterPro" id="IPR008166">
    <property type="entry name" value="Glyco_transf_92"/>
</dbReference>
<dbReference type="Pfam" id="PF01697">
    <property type="entry name" value="Glyco_transf_92"/>
    <property type="match status" value="1"/>
</dbReference>